<proteinExistence type="predicted"/>
<reference evidence="2" key="1">
    <citation type="journal article" date="2006" name="Science">
        <title>Ancient noncoding elements conserved in the human genome.</title>
        <authorList>
            <person name="Venkatesh B."/>
            <person name="Kirkness E.F."/>
            <person name="Loh Y.H."/>
            <person name="Halpern A.L."/>
            <person name="Lee A.P."/>
            <person name="Johnson J."/>
            <person name="Dandona N."/>
            <person name="Viswanathan L.D."/>
            <person name="Tay A."/>
            <person name="Venter J.C."/>
            <person name="Strausberg R.L."/>
            <person name="Brenner S."/>
        </authorList>
    </citation>
    <scope>NUCLEOTIDE SEQUENCE [LARGE SCALE GENOMIC DNA]</scope>
</reference>
<dbReference type="Proteomes" id="UP000314986">
    <property type="component" value="Unassembled WGS sequence"/>
</dbReference>
<reference evidence="1" key="4">
    <citation type="submission" date="2025-08" db="UniProtKB">
        <authorList>
            <consortium name="Ensembl"/>
        </authorList>
    </citation>
    <scope>IDENTIFICATION</scope>
</reference>
<dbReference type="InParanoid" id="A0A4W3HY30"/>
<evidence type="ECO:0000313" key="1">
    <source>
        <dbReference type="Ensembl" id="ENSCMIP00000019792.1"/>
    </source>
</evidence>
<evidence type="ECO:0000313" key="2">
    <source>
        <dbReference type="Proteomes" id="UP000314986"/>
    </source>
</evidence>
<reference evidence="2" key="2">
    <citation type="journal article" date="2007" name="PLoS Biol.">
        <title>Survey sequencing and comparative analysis of the elephant shark (Callorhinchus milii) genome.</title>
        <authorList>
            <person name="Venkatesh B."/>
            <person name="Kirkness E.F."/>
            <person name="Loh Y.H."/>
            <person name="Halpern A.L."/>
            <person name="Lee A.P."/>
            <person name="Johnson J."/>
            <person name="Dandona N."/>
            <person name="Viswanathan L.D."/>
            <person name="Tay A."/>
            <person name="Venter J.C."/>
            <person name="Strausberg R.L."/>
            <person name="Brenner S."/>
        </authorList>
    </citation>
    <scope>NUCLEOTIDE SEQUENCE [LARGE SCALE GENOMIC DNA]</scope>
</reference>
<protein>
    <submittedName>
        <fullName evidence="1">Uncharacterized protein</fullName>
    </submittedName>
</protein>
<reference evidence="2" key="3">
    <citation type="journal article" date="2014" name="Nature">
        <title>Elephant shark genome provides unique insights into gnathostome evolution.</title>
        <authorList>
            <consortium name="International Elephant Shark Genome Sequencing Consortium"/>
            <person name="Venkatesh B."/>
            <person name="Lee A.P."/>
            <person name="Ravi V."/>
            <person name="Maurya A.K."/>
            <person name="Lian M.M."/>
            <person name="Swann J.B."/>
            <person name="Ohta Y."/>
            <person name="Flajnik M.F."/>
            <person name="Sutoh Y."/>
            <person name="Kasahara M."/>
            <person name="Hoon S."/>
            <person name="Gangu V."/>
            <person name="Roy S.W."/>
            <person name="Irimia M."/>
            <person name="Korzh V."/>
            <person name="Kondrychyn I."/>
            <person name="Lim Z.W."/>
            <person name="Tay B.H."/>
            <person name="Tohari S."/>
            <person name="Kong K.W."/>
            <person name="Ho S."/>
            <person name="Lorente-Galdos B."/>
            <person name="Quilez J."/>
            <person name="Marques-Bonet T."/>
            <person name="Raney B.J."/>
            <person name="Ingham P.W."/>
            <person name="Tay A."/>
            <person name="Hillier L.W."/>
            <person name="Minx P."/>
            <person name="Boehm T."/>
            <person name="Wilson R.K."/>
            <person name="Brenner S."/>
            <person name="Warren W.C."/>
        </authorList>
    </citation>
    <scope>NUCLEOTIDE SEQUENCE [LARGE SCALE GENOMIC DNA]</scope>
</reference>
<accession>A0A4W3HY30</accession>
<name>A0A4W3HY30_CALMI</name>
<keyword evidence="2" id="KW-1185">Reference proteome</keyword>
<organism evidence="1 2">
    <name type="scientific">Callorhinchus milii</name>
    <name type="common">Ghost shark</name>
    <dbReference type="NCBI Taxonomy" id="7868"/>
    <lineage>
        <taxon>Eukaryota</taxon>
        <taxon>Metazoa</taxon>
        <taxon>Chordata</taxon>
        <taxon>Craniata</taxon>
        <taxon>Vertebrata</taxon>
        <taxon>Chondrichthyes</taxon>
        <taxon>Holocephali</taxon>
        <taxon>Chimaeriformes</taxon>
        <taxon>Callorhinchidae</taxon>
        <taxon>Callorhinchus</taxon>
    </lineage>
</organism>
<dbReference type="AlphaFoldDB" id="A0A4W3HY30"/>
<sequence>MRLAPQHKKTDSLSFHFPCQALLAPYHRKDYQDPHTRLQIPSCPGTSLPLRPAYSPLCYLLPHSADYGLLHVPHPLRSTIGDCAFIDYIPKLWNSLPQSLCLTPPSLFPDNT</sequence>
<reference evidence="1" key="5">
    <citation type="submission" date="2025-09" db="UniProtKB">
        <authorList>
            <consortium name="Ensembl"/>
        </authorList>
    </citation>
    <scope>IDENTIFICATION</scope>
</reference>
<dbReference type="Ensembl" id="ENSCMIT00000020162.1">
    <property type="protein sequence ID" value="ENSCMIP00000019792.1"/>
    <property type="gene ID" value="ENSCMIG00000009207.1"/>
</dbReference>